<keyword evidence="4" id="KW-1185">Reference proteome</keyword>
<keyword evidence="1" id="KW-0677">Repeat</keyword>
<comment type="caution">
    <text evidence="3">The sequence shown here is derived from an EMBL/GenBank/DDBJ whole genome shotgun (WGS) entry which is preliminary data.</text>
</comment>
<dbReference type="PROSITE" id="PS51903">
    <property type="entry name" value="CLP_R"/>
    <property type="match status" value="1"/>
</dbReference>
<name>A0ABV2X285_9NOCA</name>
<evidence type="ECO:0000313" key="3">
    <source>
        <dbReference type="EMBL" id="MEU1957262.1"/>
    </source>
</evidence>
<sequence length="191" mass="20387">MFERFSRAARTAVVAAQEHARELGSPEIRVEHLLLGLLEEGEPQLRSLLEPTGLTLHSALQSLSAATTDDPLGPGDAEALRSIGIDLDAVRESLEAGFGADALDRAIPADEPRGRRRGGRFGHIPFTRDAKKALELSLREALARKDKTIESGHVLLGILRTPGPVASELLGGPDGIARLRGEINSLLDKAA</sequence>
<feature type="domain" description="Clp R" evidence="2">
    <location>
        <begin position="2"/>
        <end position="189"/>
    </location>
</feature>
<evidence type="ECO:0000259" key="2">
    <source>
        <dbReference type="PROSITE" id="PS51903"/>
    </source>
</evidence>
<dbReference type="Gene3D" id="1.10.1780.10">
    <property type="entry name" value="Clp, N-terminal domain"/>
    <property type="match status" value="2"/>
</dbReference>
<keyword evidence="3" id="KW-0378">Hydrolase</keyword>
<accession>A0ABV2X285</accession>
<keyword evidence="3" id="KW-0645">Protease</keyword>
<dbReference type="Pfam" id="PF02861">
    <property type="entry name" value="Clp_N"/>
    <property type="match status" value="2"/>
</dbReference>
<dbReference type="InterPro" id="IPR036628">
    <property type="entry name" value="Clp_N_dom_sf"/>
</dbReference>
<protein>
    <submittedName>
        <fullName evidence="3">Clp protease N-terminal domain-containing protein</fullName>
    </submittedName>
</protein>
<dbReference type="InterPro" id="IPR004176">
    <property type="entry name" value="Clp_R_N"/>
</dbReference>
<evidence type="ECO:0000256" key="1">
    <source>
        <dbReference type="PROSITE-ProRule" id="PRU01251"/>
    </source>
</evidence>
<reference evidence="3 4" key="1">
    <citation type="submission" date="2024-06" db="EMBL/GenBank/DDBJ databases">
        <title>The Natural Products Discovery Center: Release of the First 8490 Sequenced Strains for Exploring Actinobacteria Biosynthetic Diversity.</title>
        <authorList>
            <person name="Kalkreuter E."/>
            <person name="Kautsar S.A."/>
            <person name="Yang D."/>
            <person name="Bader C.D."/>
            <person name="Teijaro C.N."/>
            <person name="Fluegel L."/>
            <person name="Davis C.M."/>
            <person name="Simpson J.R."/>
            <person name="Lauterbach L."/>
            <person name="Steele A.D."/>
            <person name="Gui C."/>
            <person name="Meng S."/>
            <person name="Li G."/>
            <person name="Viehrig K."/>
            <person name="Ye F."/>
            <person name="Su P."/>
            <person name="Kiefer A.F."/>
            <person name="Nichols A."/>
            <person name="Cepeda A.J."/>
            <person name="Yan W."/>
            <person name="Fan B."/>
            <person name="Jiang Y."/>
            <person name="Adhikari A."/>
            <person name="Zheng C.-J."/>
            <person name="Schuster L."/>
            <person name="Cowan T.M."/>
            <person name="Smanski M.J."/>
            <person name="Chevrette M.G."/>
            <person name="De Carvalho L.P.S."/>
            <person name="Shen B."/>
        </authorList>
    </citation>
    <scope>NUCLEOTIDE SEQUENCE [LARGE SCALE GENOMIC DNA]</scope>
    <source>
        <strain evidence="3 4">NPDC019708</strain>
    </source>
</reference>
<dbReference type="SUPFAM" id="SSF81923">
    <property type="entry name" value="Double Clp-N motif"/>
    <property type="match status" value="2"/>
</dbReference>
<dbReference type="GO" id="GO:0008233">
    <property type="term" value="F:peptidase activity"/>
    <property type="evidence" value="ECO:0007669"/>
    <property type="project" value="UniProtKB-KW"/>
</dbReference>
<dbReference type="GO" id="GO:0006508">
    <property type="term" value="P:proteolysis"/>
    <property type="evidence" value="ECO:0007669"/>
    <property type="project" value="UniProtKB-KW"/>
</dbReference>
<evidence type="ECO:0000313" key="4">
    <source>
        <dbReference type="Proteomes" id="UP001550628"/>
    </source>
</evidence>
<gene>
    <name evidence="3" type="ORF">ABZ510_36120</name>
</gene>
<dbReference type="Proteomes" id="UP001550628">
    <property type="component" value="Unassembled WGS sequence"/>
</dbReference>
<proteinExistence type="predicted"/>
<dbReference type="RefSeq" id="WP_356959311.1">
    <property type="nucleotide sequence ID" value="NZ_JBEYBD010000027.1"/>
</dbReference>
<organism evidence="3 4">
    <name type="scientific">Nocardia rhamnosiphila</name>
    <dbReference type="NCBI Taxonomy" id="426716"/>
    <lineage>
        <taxon>Bacteria</taxon>
        <taxon>Bacillati</taxon>
        <taxon>Actinomycetota</taxon>
        <taxon>Actinomycetes</taxon>
        <taxon>Mycobacteriales</taxon>
        <taxon>Nocardiaceae</taxon>
        <taxon>Nocardia</taxon>
    </lineage>
</organism>
<dbReference type="EMBL" id="JBEYBF010000060">
    <property type="protein sequence ID" value="MEU1957262.1"/>
    <property type="molecule type" value="Genomic_DNA"/>
</dbReference>